<organism evidence="2">
    <name type="scientific">Opuntia streptacantha</name>
    <name type="common">Prickly pear cactus</name>
    <name type="synonym">Opuntia cardona</name>
    <dbReference type="NCBI Taxonomy" id="393608"/>
    <lineage>
        <taxon>Eukaryota</taxon>
        <taxon>Viridiplantae</taxon>
        <taxon>Streptophyta</taxon>
        <taxon>Embryophyta</taxon>
        <taxon>Tracheophyta</taxon>
        <taxon>Spermatophyta</taxon>
        <taxon>Magnoliopsida</taxon>
        <taxon>eudicotyledons</taxon>
        <taxon>Gunneridae</taxon>
        <taxon>Pentapetalae</taxon>
        <taxon>Caryophyllales</taxon>
        <taxon>Cactineae</taxon>
        <taxon>Cactaceae</taxon>
        <taxon>Opuntioideae</taxon>
        <taxon>Opuntia</taxon>
    </lineage>
</organism>
<feature type="compositionally biased region" description="Low complexity" evidence="1">
    <location>
        <begin position="16"/>
        <end position="32"/>
    </location>
</feature>
<evidence type="ECO:0000256" key="1">
    <source>
        <dbReference type="SAM" id="MobiDB-lite"/>
    </source>
</evidence>
<name>A0A7C9CZV0_OPUST</name>
<feature type="region of interest" description="Disordered" evidence="1">
    <location>
        <begin position="75"/>
        <end position="102"/>
    </location>
</feature>
<protein>
    <submittedName>
        <fullName evidence="2">Uncharacterized protein</fullName>
    </submittedName>
</protein>
<evidence type="ECO:0000313" key="2">
    <source>
        <dbReference type="EMBL" id="MBA4626368.1"/>
    </source>
</evidence>
<accession>A0A7C9CZV0</accession>
<dbReference type="AlphaFoldDB" id="A0A7C9CZV0"/>
<dbReference type="EMBL" id="GISG01056319">
    <property type="protein sequence ID" value="MBA4626368.1"/>
    <property type="molecule type" value="Transcribed_RNA"/>
</dbReference>
<reference evidence="2" key="1">
    <citation type="journal article" date="2013" name="J. Plant Res.">
        <title>Effect of fungi and light on seed germination of three Opuntia species from semiarid lands of central Mexico.</title>
        <authorList>
            <person name="Delgado-Sanchez P."/>
            <person name="Jimenez-Bremont J.F."/>
            <person name="Guerrero-Gonzalez Mde L."/>
            <person name="Flores J."/>
        </authorList>
    </citation>
    <scope>NUCLEOTIDE SEQUENCE</scope>
    <source>
        <tissue evidence="2">Cladode</tissue>
    </source>
</reference>
<dbReference type="EMBL" id="GISG01056320">
    <property type="protein sequence ID" value="MBA4626369.1"/>
    <property type="molecule type" value="Transcribed_RNA"/>
</dbReference>
<proteinExistence type="predicted"/>
<feature type="region of interest" description="Disordered" evidence="1">
    <location>
        <begin position="1"/>
        <end position="47"/>
    </location>
</feature>
<reference evidence="2" key="2">
    <citation type="submission" date="2020-07" db="EMBL/GenBank/DDBJ databases">
        <authorList>
            <person name="Vera ALvarez R."/>
            <person name="Arias-Moreno D.M."/>
            <person name="Jimenez-Jacinto V."/>
            <person name="Jimenez-Bremont J.F."/>
            <person name="Swaminathan K."/>
            <person name="Moose S.P."/>
            <person name="Guerrero-Gonzalez M.L."/>
            <person name="Marino-Ramirez L."/>
            <person name="Landsman D."/>
            <person name="Rodriguez-Kessler M."/>
            <person name="Delgado-Sanchez P."/>
        </authorList>
    </citation>
    <scope>NUCLEOTIDE SEQUENCE</scope>
    <source>
        <tissue evidence="2">Cladode</tissue>
    </source>
</reference>
<sequence length="102" mass="11036">MKGFVERMKKSKVMGKLMRSVSSKSSKLMNSLTPSTQKKATSKPAKLTISSATQQKLVVTTTNSVMGVQAEMMEQKMTVVPRGPTTPKPSDGREGSIHGSTY</sequence>